<proteinExistence type="inferred from homology"/>
<dbReference type="AlphaFoldDB" id="A0A7K3WPA0"/>
<accession>A0A7K3WPA0</accession>
<feature type="domain" description="Bacterial sugar transferase" evidence="2">
    <location>
        <begin position="4"/>
        <end position="195"/>
    </location>
</feature>
<name>A0A7K3WPA0_9FLAO</name>
<dbReference type="Proteomes" id="UP000486602">
    <property type="component" value="Unassembled WGS sequence"/>
</dbReference>
<keyword evidence="4" id="KW-1185">Reference proteome</keyword>
<dbReference type="PANTHER" id="PTHR30576">
    <property type="entry name" value="COLANIC BIOSYNTHESIS UDP-GLUCOSE LIPID CARRIER TRANSFERASE"/>
    <property type="match status" value="1"/>
</dbReference>
<evidence type="ECO:0000259" key="2">
    <source>
        <dbReference type="Pfam" id="PF02397"/>
    </source>
</evidence>
<reference evidence="3 4" key="1">
    <citation type="submission" date="2020-02" db="EMBL/GenBank/DDBJ databases">
        <title>Out from the shadows clarifying the taxonomy of the family Cryomorphaceae and related taxa by utilizing the GTDB taxonomic framework.</title>
        <authorList>
            <person name="Bowman J.P."/>
        </authorList>
    </citation>
    <scope>NUCLEOTIDE SEQUENCE [LARGE SCALE GENOMIC DNA]</scope>
    <source>
        <strain evidence="3 4">QSSC 1-22</strain>
    </source>
</reference>
<evidence type="ECO:0000313" key="4">
    <source>
        <dbReference type="Proteomes" id="UP000486602"/>
    </source>
</evidence>
<comment type="similarity">
    <text evidence="1">Belongs to the bacterial sugar transferase family.</text>
</comment>
<dbReference type="Pfam" id="PF02397">
    <property type="entry name" value="Bac_transf"/>
    <property type="match status" value="1"/>
</dbReference>
<gene>
    <name evidence="3" type="ORF">G3O08_03480</name>
</gene>
<evidence type="ECO:0000256" key="1">
    <source>
        <dbReference type="ARBA" id="ARBA00006464"/>
    </source>
</evidence>
<protein>
    <submittedName>
        <fullName evidence="3">Sugar transferase</fullName>
    </submittedName>
</protein>
<comment type="caution">
    <text evidence="3">The sequence shown here is derived from an EMBL/GenBank/DDBJ whole genome shotgun (WGS) entry which is preliminary data.</text>
</comment>
<organism evidence="3 4">
    <name type="scientific">Cryomorpha ignava</name>
    <dbReference type="NCBI Taxonomy" id="101383"/>
    <lineage>
        <taxon>Bacteria</taxon>
        <taxon>Pseudomonadati</taxon>
        <taxon>Bacteroidota</taxon>
        <taxon>Flavobacteriia</taxon>
        <taxon>Flavobacteriales</taxon>
        <taxon>Cryomorphaceae</taxon>
        <taxon>Cryomorpha</taxon>
    </lineage>
</organism>
<keyword evidence="3" id="KW-0808">Transferase</keyword>
<dbReference type="InterPro" id="IPR003362">
    <property type="entry name" value="Bact_transf"/>
</dbReference>
<dbReference type="EMBL" id="JAAGVY010000003">
    <property type="protein sequence ID" value="NEN22565.1"/>
    <property type="molecule type" value="Genomic_DNA"/>
</dbReference>
<evidence type="ECO:0000313" key="3">
    <source>
        <dbReference type="EMBL" id="NEN22565.1"/>
    </source>
</evidence>
<dbReference type="RefSeq" id="WP_163283289.1">
    <property type="nucleotide sequence ID" value="NZ_JAAGVY010000003.1"/>
</dbReference>
<dbReference type="GO" id="GO:0016780">
    <property type="term" value="F:phosphotransferase activity, for other substituted phosphate groups"/>
    <property type="evidence" value="ECO:0007669"/>
    <property type="project" value="TreeGrafter"/>
</dbReference>
<sequence>MLRSLFDKIAALLGLLVLSPFLIIIALAISIDSRGGVFFVQTRVGKDFKPFGLFKFRTMRPFAEKEGKLTIGNNDPRITTVGAILRKVKLDELPQLFNVLNGTMNLVGPRPEVLEYVEHYSEEQRKVLTVKPGITDYASLLYFNENEMLAQSENPKETYLNVIMPAKLKLNLEYIEKRSFSEDLKIIFRTVIRIFLIC</sequence>
<dbReference type="PANTHER" id="PTHR30576:SF20">
    <property type="entry name" value="QUINOVOSAMINEPHOSPHOTRANSFERAE-RELATED"/>
    <property type="match status" value="1"/>
</dbReference>